<reference evidence="4 5" key="1">
    <citation type="journal article" date="2023" name="Commun. Biol.">
        <title>Genome analysis of Parmales, the sister group of diatoms, reveals the evolutionary specialization of diatoms from phago-mixotrophs to photoautotrophs.</title>
        <authorList>
            <person name="Ban H."/>
            <person name="Sato S."/>
            <person name="Yoshikawa S."/>
            <person name="Yamada K."/>
            <person name="Nakamura Y."/>
            <person name="Ichinomiya M."/>
            <person name="Sato N."/>
            <person name="Blanc-Mathieu R."/>
            <person name="Endo H."/>
            <person name="Kuwata A."/>
            <person name="Ogata H."/>
        </authorList>
    </citation>
    <scope>NUCLEOTIDE SEQUENCE [LARGE SCALE GENOMIC DNA]</scope>
</reference>
<dbReference type="InterPro" id="IPR024934">
    <property type="entry name" value="Rubredoxin-like_dom"/>
</dbReference>
<protein>
    <recommendedName>
        <fullName evidence="3">Rubredoxin-like domain-containing protein</fullName>
    </recommendedName>
</protein>
<comment type="caution">
    <text evidence="4">The sequence shown here is derived from an EMBL/GenBank/DDBJ whole genome shotgun (WGS) entry which is preliminary data.</text>
</comment>
<sequence>MLPAILLLLLLLPSSLPFSPAPVPFVSRSAPAPHLVSRRPPGSPTSLAALPKPALSAVASAAARAASAAASTAAAAATSASAAASSSSPPLAFFGSIITKTTGPIFICIGLSCMAYKFFFTKNPTAADPPNWKHVVSNEEEEKQLKAFSCSECGYTIFPARGREGKFFPDDYKCGMCGAGRDAFEDRIDEIREGVEKGREGGGQAEVVYEDKDKYSSPRREKTEETEESGDGGSGEAWAKAVEEGEPDVDAEREVELAMEKEKGEGKDEGGGLDLLEMD</sequence>
<evidence type="ECO:0000313" key="4">
    <source>
        <dbReference type="EMBL" id="GMI51688.1"/>
    </source>
</evidence>
<feature type="chain" id="PRO_5045201259" description="Rubredoxin-like domain-containing protein" evidence="2">
    <location>
        <begin position="18"/>
        <end position="279"/>
    </location>
</feature>
<keyword evidence="5" id="KW-1185">Reference proteome</keyword>
<dbReference type="EMBL" id="BRYB01006558">
    <property type="protein sequence ID" value="GMI51688.1"/>
    <property type="molecule type" value="Genomic_DNA"/>
</dbReference>
<accession>A0ABQ6NA59</accession>
<dbReference type="SUPFAM" id="SSF57802">
    <property type="entry name" value="Rubredoxin-like"/>
    <property type="match status" value="1"/>
</dbReference>
<evidence type="ECO:0000256" key="1">
    <source>
        <dbReference type="SAM" id="MobiDB-lite"/>
    </source>
</evidence>
<feature type="domain" description="Rubredoxin-like" evidence="3">
    <location>
        <begin position="145"/>
        <end position="187"/>
    </location>
</feature>
<dbReference type="Proteomes" id="UP001165060">
    <property type="component" value="Unassembled WGS sequence"/>
</dbReference>
<feature type="region of interest" description="Disordered" evidence="1">
    <location>
        <begin position="194"/>
        <end position="279"/>
    </location>
</feature>
<name>A0ABQ6NA59_9STRA</name>
<feature type="compositionally biased region" description="Basic and acidic residues" evidence="1">
    <location>
        <begin position="209"/>
        <end position="223"/>
    </location>
</feature>
<keyword evidence="2" id="KW-0732">Signal</keyword>
<feature type="signal peptide" evidence="2">
    <location>
        <begin position="1"/>
        <end position="17"/>
    </location>
</feature>
<gene>
    <name evidence="4" type="ORF">TeGR_g7428</name>
</gene>
<dbReference type="Gene3D" id="2.20.28.10">
    <property type="match status" value="1"/>
</dbReference>
<evidence type="ECO:0000259" key="3">
    <source>
        <dbReference type="PROSITE" id="PS50903"/>
    </source>
</evidence>
<evidence type="ECO:0000313" key="5">
    <source>
        <dbReference type="Proteomes" id="UP001165060"/>
    </source>
</evidence>
<dbReference type="PROSITE" id="PS50903">
    <property type="entry name" value="RUBREDOXIN_LIKE"/>
    <property type="match status" value="1"/>
</dbReference>
<organism evidence="4 5">
    <name type="scientific">Tetraparma gracilis</name>
    <dbReference type="NCBI Taxonomy" id="2962635"/>
    <lineage>
        <taxon>Eukaryota</taxon>
        <taxon>Sar</taxon>
        <taxon>Stramenopiles</taxon>
        <taxon>Ochrophyta</taxon>
        <taxon>Bolidophyceae</taxon>
        <taxon>Parmales</taxon>
        <taxon>Triparmaceae</taxon>
        <taxon>Tetraparma</taxon>
    </lineage>
</organism>
<evidence type="ECO:0000256" key="2">
    <source>
        <dbReference type="SAM" id="SignalP"/>
    </source>
</evidence>
<proteinExistence type="predicted"/>
<feature type="compositionally biased region" description="Basic and acidic residues" evidence="1">
    <location>
        <begin position="250"/>
        <end position="270"/>
    </location>
</feature>